<evidence type="ECO:0000256" key="1">
    <source>
        <dbReference type="SAM" id="MobiDB-lite"/>
    </source>
</evidence>
<keyword evidence="3" id="KW-1185">Reference proteome</keyword>
<dbReference type="PaxDb" id="4113-PGSC0003DMT400097001"/>
<accession>M1DZP5</accession>
<name>M1DZP5_SOLTU</name>
<dbReference type="HOGENOM" id="CLU_029307_11_0_1"/>
<reference evidence="3" key="1">
    <citation type="journal article" date="2011" name="Nature">
        <title>Genome sequence and analysis of the tuber crop potato.</title>
        <authorList>
            <consortium name="The Potato Genome Sequencing Consortium"/>
        </authorList>
    </citation>
    <scope>NUCLEOTIDE SEQUENCE [LARGE SCALE GENOMIC DNA]</scope>
    <source>
        <strain evidence="3">cv. DM1-3 516 R44</strain>
    </source>
</reference>
<evidence type="ECO:0008006" key="4">
    <source>
        <dbReference type="Google" id="ProtNLM"/>
    </source>
</evidence>
<dbReference type="AlphaFoldDB" id="M1DZP5"/>
<dbReference type="InParanoid" id="M1DZP5"/>
<organism evidence="2 3">
    <name type="scientific">Solanum tuberosum</name>
    <name type="common">Potato</name>
    <dbReference type="NCBI Taxonomy" id="4113"/>
    <lineage>
        <taxon>Eukaryota</taxon>
        <taxon>Viridiplantae</taxon>
        <taxon>Streptophyta</taxon>
        <taxon>Embryophyta</taxon>
        <taxon>Tracheophyta</taxon>
        <taxon>Spermatophyta</taxon>
        <taxon>Magnoliopsida</taxon>
        <taxon>eudicotyledons</taxon>
        <taxon>Gunneridae</taxon>
        <taxon>Pentapetalae</taxon>
        <taxon>asterids</taxon>
        <taxon>lamiids</taxon>
        <taxon>Solanales</taxon>
        <taxon>Solanaceae</taxon>
        <taxon>Solanoideae</taxon>
        <taxon>Solaneae</taxon>
        <taxon>Solanum</taxon>
    </lineage>
</organism>
<evidence type="ECO:0000313" key="2">
    <source>
        <dbReference type="EnsemblPlants" id="PGSC0003DMT400097001"/>
    </source>
</evidence>
<evidence type="ECO:0000313" key="3">
    <source>
        <dbReference type="Proteomes" id="UP000011115"/>
    </source>
</evidence>
<dbReference type="Gramene" id="PGSC0003DMT400097001">
    <property type="protein sequence ID" value="PGSC0003DMT400097001"/>
    <property type="gene ID" value="PGSC0003DMG400046572"/>
</dbReference>
<dbReference type="EnsemblPlants" id="PGSC0003DMT400097001">
    <property type="protein sequence ID" value="PGSC0003DMT400097001"/>
    <property type="gene ID" value="PGSC0003DMG400046572"/>
</dbReference>
<proteinExistence type="predicted"/>
<protein>
    <recommendedName>
        <fullName evidence="4">Polyprotein protein</fullName>
    </recommendedName>
</protein>
<reference evidence="2" key="2">
    <citation type="submission" date="2015-06" db="UniProtKB">
        <authorList>
            <consortium name="EnsemblPlants"/>
        </authorList>
    </citation>
    <scope>IDENTIFICATION</scope>
    <source>
        <strain evidence="2">DM1-3 516 R44</strain>
    </source>
</reference>
<feature type="region of interest" description="Disordered" evidence="1">
    <location>
        <begin position="108"/>
        <end position="177"/>
    </location>
</feature>
<dbReference type="Proteomes" id="UP000011115">
    <property type="component" value="Unassembled WGS sequence"/>
</dbReference>
<feature type="compositionally biased region" description="Polar residues" evidence="1">
    <location>
        <begin position="130"/>
        <end position="142"/>
    </location>
</feature>
<sequence length="177" mass="18937">MILKMGQLAYSADVRATRLERSIPGMIDSPILVALTPLRDSIDDLATRVIACESRQGKTFEVSTLKAEVADFRKDVDYLTSTNFTSLMRGADDEYALETSGIPLATTRDVQRSGTSYEKSDAETDEEPVIQTSPTEMSTATPSGFGIAIPSEVTSGTDAQVHTAIPGTEAPIDGETA</sequence>